<gene>
    <name evidence="2" type="ORF">BN1723_018749</name>
</gene>
<dbReference type="Pfam" id="PF03114">
    <property type="entry name" value="BAR"/>
    <property type="match status" value="1"/>
</dbReference>
<dbReference type="Proteomes" id="UP000045706">
    <property type="component" value="Unassembled WGS sequence"/>
</dbReference>
<evidence type="ECO:0000313" key="3">
    <source>
        <dbReference type="Proteomes" id="UP000045706"/>
    </source>
</evidence>
<reference evidence="3" key="1">
    <citation type="submission" date="2015-05" db="EMBL/GenBank/DDBJ databases">
        <authorList>
            <person name="Fogelqvist Johan"/>
        </authorList>
    </citation>
    <scope>NUCLEOTIDE SEQUENCE [LARGE SCALE GENOMIC DNA]</scope>
</reference>
<dbReference type="EMBL" id="CVQI01031907">
    <property type="protein sequence ID" value="CRK39942.1"/>
    <property type="molecule type" value="Genomic_DNA"/>
</dbReference>
<protein>
    <recommendedName>
        <fullName evidence="1">BAR domain-containing protein</fullName>
    </recommendedName>
</protein>
<feature type="non-terminal residue" evidence="2">
    <location>
        <position position="69"/>
    </location>
</feature>
<accession>A0A0G4N0G9</accession>
<dbReference type="InterPro" id="IPR004148">
    <property type="entry name" value="BAR_dom"/>
</dbReference>
<dbReference type="SUPFAM" id="SSF103657">
    <property type="entry name" value="BAR/IMD domain-like"/>
    <property type="match status" value="1"/>
</dbReference>
<organism evidence="2 3">
    <name type="scientific">Verticillium longisporum</name>
    <name type="common">Verticillium dahliae var. longisporum</name>
    <dbReference type="NCBI Taxonomy" id="100787"/>
    <lineage>
        <taxon>Eukaryota</taxon>
        <taxon>Fungi</taxon>
        <taxon>Dikarya</taxon>
        <taxon>Ascomycota</taxon>
        <taxon>Pezizomycotina</taxon>
        <taxon>Sordariomycetes</taxon>
        <taxon>Hypocreomycetidae</taxon>
        <taxon>Glomerellales</taxon>
        <taxon>Plectosphaerellaceae</taxon>
        <taxon>Verticillium</taxon>
    </lineage>
</organism>
<dbReference type="GO" id="GO:0005737">
    <property type="term" value="C:cytoplasm"/>
    <property type="evidence" value="ECO:0007669"/>
    <property type="project" value="InterPro"/>
</dbReference>
<sequence>MEAAALRLQKESKGYLDSLRAMTASQMRIAETIDAFYGDSGARDGVSRSYKQAVEDLDAETIKSLDGPY</sequence>
<proteinExistence type="predicted"/>
<evidence type="ECO:0000313" key="2">
    <source>
        <dbReference type="EMBL" id="CRK39942.1"/>
    </source>
</evidence>
<evidence type="ECO:0000259" key="1">
    <source>
        <dbReference type="Pfam" id="PF03114"/>
    </source>
</evidence>
<dbReference type="InterPro" id="IPR027267">
    <property type="entry name" value="AH/BAR_dom_sf"/>
</dbReference>
<feature type="domain" description="BAR" evidence="1">
    <location>
        <begin position="2"/>
        <end position="67"/>
    </location>
</feature>
<dbReference type="Gene3D" id="1.20.1270.60">
    <property type="entry name" value="Arfaptin homology (AH) domain/BAR domain"/>
    <property type="match status" value="1"/>
</dbReference>
<dbReference type="AlphaFoldDB" id="A0A0G4N0G9"/>
<name>A0A0G4N0G9_VERLO</name>